<evidence type="ECO:0008006" key="9">
    <source>
        <dbReference type="Google" id="ProtNLM"/>
    </source>
</evidence>
<dbReference type="InterPro" id="IPR029479">
    <property type="entry name" value="Nitroreductase"/>
</dbReference>
<evidence type="ECO:0000256" key="2">
    <source>
        <dbReference type="ARBA" id="ARBA00022640"/>
    </source>
</evidence>
<evidence type="ECO:0000259" key="6">
    <source>
        <dbReference type="Pfam" id="PF04755"/>
    </source>
</evidence>
<dbReference type="PANTHER" id="PTHR43821:SF1">
    <property type="entry name" value="NAD(P)H NITROREDUCTASE YDJA-RELATED"/>
    <property type="match status" value="1"/>
</dbReference>
<dbReference type="GeneID" id="20228460"/>
<feature type="transmembrane region" description="Helical" evidence="3">
    <location>
        <begin position="220"/>
        <end position="243"/>
    </location>
</feature>
<dbReference type="GO" id="GO:0016491">
    <property type="term" value="F:oxidoreductase activity"/>
    <property type="evidence" value="ECO:0007669"/>
    <property type="project" value="InterPro"/>
</dbReference>
<dbReference type="KEGG" id="aaf:AURANDRAFT_71910"/>
<keyword evidence="2" id="KW-0934">Plastid</keyword>
<evidence type="ECO:0000259" key="5">
    <source>
        <dbReference type="Pfam" id="PF00881"/>
    </source>
</evidence>
<feature type="domain" description="Plastid lipid-associated protein/fibrillin conserved" evidence="6">
    <location>
        <begin position="133"/>
        <end position="274"/>
    </location>
</feature>
<dbReference type="OrthoDB" id="201398at2759"/>
<evidence type="ECO:0000313" key="8">
    <source>
        <dbReference type="Proteomes" id="UP000002729"/>
    </source>
</evidence>
<feature type="signal peptide" evidence="4">
    <location>
        <begin position="1"/>
        <end position="15"/>
    </location>
</feature>
<comment type="subcellular location">
    <subcellularLocation>
        <location evidence="1">Plastid</location>
    </subcellularLocation>
</comment>
<organism evidence="8">
    <name type="scientific">Aureococcus anophagefferens</name>
    <name type="common">Harmful bloom alga</name>
    <dbReference type="NCBI Taxonomy" id="44056"/>
    <lineage>
        <taxon>Eukaryota</taxon>
        <taxon>Sar</taxon>
        <taxon>Stramenopiles</taxon>
        <taxon>Ochrophyta</taxon>
        <taxon>Pelagophyceae</taxon>
        <taxon>Pelagomonadales</taxon>
        <taxon>Pelagomonadaceae</taxon>
        <taxon>Aureococcus</taxon>
    </lineage>
</organism>
<keyword evidence="3" id="KW-0812">Transmembrane</keyword>
<dbReference type="RefSeq" id="XP_009038635.1">
    <property type="nucleotide sequence ID" value="XM_009040387.1"/>
</dbReference>
<dbReference type="InterPro" id="IPR006843">
    <property type="entry name" value="PAP/fibrillin_dom"/>
</dbReference>
<evidence type="ECO:0000256" key="4">
    <source>
        <dbReference type="SAM" id="SignalP"/>
    </source>
</evidence>
<dbReference type="Gene3D" id="3.40.109.10">
    <property type="entry name" value="NADH Oxidase"/>
    <property type="match status" value="1"/>
</dbReference>
<dbReference type="EMBL" id="GL833133">
    <property type="protein sequence ID" value="EGB06892.1"/>
    <property type="molecule type" value="Genomic_DNA"/>
</dbReference>
<dbReference type="InParanoid" id="F0YDP1"/>
<dbReference type="InterPro" id="IPR052530">
    <property type="entry name" value="NAD(P)H_nitroreductase"/>
</dbReference>
<dbReference type="InterPro" id="IPR000415">
    <property type="entry name" value="Nitroreductase-like"/>
</dbReference>
<keyword evidence="3" id="KW-1133">Transmembrane helix</keyword>
<feature type="domain" description="Nitroreductase" evidence="5">
    <location>
        <begin position="330"/>
        <end position="399"/>
    </location>
</feature>
<dbReference type="GO" id="GO:0009536">
    <property type="term" value="C:plastid"/>
    <property type="evidence" value="ECO:0007669"/>
    <property type="project" value="UniProtKB-SubCell"/>
</dbReference>
<evidence type="ECO:0000256" key="1">
    <source>
        <dbReference type="ARBA" id="ARBA00004474"/>
    </source>
</evidence>
<gene>
    <name evidence="7" type="ORF">AURANDRAFT_71910</name>
</gene>
<name>F0YDP1_AURAN</name>
<keyword evidence="8" id="KW-1185">Reference proteome</keyword>
<dbReference type="Proteomes" id="UP000002729">
    <property type="component" value="Unassembled WGS sequence"/>
</dbReference>
<dbReference type="SUPFAM" id="SSF55469">
    <property type="entry name" value="FMN-dependent nitroreductase-like"/>
    <property type="match status" value="1"/>
</dbReference>
<evidence type="ECO:0000256" key="3">
    <source>
        <dbReference type="SAM" id="Phobius"/>
    </source>
</evidence>
<dbReference type="Pfam" id="PF04755">
    <property type="entry name" value="PAP_fibrillin"/>
    <property type="match status" value="1"/>
</dbReference>
<dbReference type="AlphaFoldDB" id="F0YDP1"/>
<accession>F0YDP1</accession>
<keyword evidence="3" id="KW-0472">Membrane</keyword>
<reference evidence="7 8" key="1">
    <citation type="journal article" date="2011" name="Proc. Natl. Acad. Sci. U.S.A.">
        <title>Niche of harmful alga Aureococcus anophagefferens revealed through ecogenomics.</title>
        <authorList>
            <person name="Gobler C.J."/>
            <person name="Berry D.L."/>
            <person name="Dyhrman S.T."/>
            <person name="Wilhelm S.W."/>
            <person name="Salamov A."/>
            <person name="Lobanov A.V."/>
            <person name="Zhang Y."/>
            <person name="Collier J.L."/>
            <person name="Wurch L.L."/>
            <person name="Kustka A.B."/>
            <person name="Dill B.D."/>
            <person name="Shah M."/>
            <person name="VerBerkmoes N.C."/>
            <person name="Kuo A."/>
            <person name="Terry A."/>
            <person name="Pangilinan J."/>
            <person name="Lindquist E.A."/>
            <person name="Lucas S."/>
            <person name="Paulsen I.T."/>
            <person name="Hattenrath-Lehmann T.K."/>
            <person name="Talmage S.C."/>
            <person name="Walker E.A."/>
            <person name="Koch F."/>
            <person name="Burson A.M."/>
            <person name="Marcoval M.A."/>
            <person name="Tang Y.Z."/>
            <person name="Lecleir G.R."/>
            <person name="Coyne K.J."/>
            <person name="Berg G.M."/>
            <person name="Bertrand E.M."/>
            <person name="Saito M.A."/>
            <person name="Gladyshev V.N."/>
            <person name="Grigoriev I.V."/>
        </authorList>
    </citation>
    <scope>NUCLEOTIDE SEQUENCE [LARGE SCALE GENOMIC DNA]</scope>
    <source>
        <strain evidence="8">CCMP 1984</strain>
    </source>
</reference>
<feature type="chain" id="PRO_5012316572" description="Nitroreductase domain-containing protein" evidence="4">
    <location>
        <begin position="16"/>
        <end position="422"/>
    </location>
</feature>
<dbReference type="Pfam" id="PF00881">
    <property type="entry name" value="Nitroreductase"/>
    <property type="match status" value="1"/>
</dbReference>
<dbReference type="PANTHER" id="PTHR43821">
    <property type="entry name" value="NAD(P)H NITROREDUCTASE YDJA-RELATED"/>
    <property type="match status" value="1"/>
</dbReference>
<dbReference type="eggNOG" id="ENOG502S2HM">
    <property type="taxonomic scope" value="Eukaryota"/>
</dbReference>
<protein>
    <recommendedName>
        <fullName evidence="9">Nitroreductase domain-containing protein</fullName>
    </recommendedName>
</protein>
<keyword evidence="4" id="KW-0732">Signal</keyword>
<proteinExistence type="predicted"/>
<evidence type="ECO:0000313" key="7">
    <source>
        <dbReference type="EMBL" id="EGB06892.1"/>
    </source>
</evidence>
<sequence length="422" mass="45121">MASALVLALASCATAFAPRPRLGAALQPLNAAAFERWSWSGPVAPPQSKRALLQAVAAFKAATAMDGNVPIDFGVSGGELDKKSRAPRNLFPEGFDAVSERVGAAARTVVAAVDALAAEPSLAGAAAASWRTRDSPLDGAWNNLWTTAADATFDEKTERGAARVSNVVEARRGKITNIIAFESPASKVETLKVRLSARPIGGARLELTFRYVKVTFRKRLLGLFKSIFIPVPAAFITRVLFLFRPAKKPPVPFFDLLYLDADLRVQRTGEGNAAVDRALEAAILAPNHFLSEPWRFYQCGAETIKKFAALNADKADACLAVPGMMVVTLTSKHKLDEKLGLEDHAAVSCAVQNFMLSLHAEGLASKWMTGAMGIAPEKILEAVGAPEGEKMMAVVWFGYAGEKKATPPKRKLGVAGCYTKLA</sequence>